<comment type="similarity">
    <text evidence="1 5">Belongs to the Fmt family.</text>
</comment>
<keyword evidence="9" id="KW-1185">Reference proteome</keyword>
<dbReference type="EC" id="2.1.2.9" evidence="2 5"/>
<evidence type="ECO:0000256" key="5">
    <source>
        <dbReference type="HAMAP-Rule" id="MF_00182"/>
    </source>
</evidence>
<sequence>MVMRLLFAGTPDVALPSLRLLAGDPEHFQVMAALTRPDAPKGRGRRLEPSPVKAAALELGIPVIESDPGEADFIDTIQRTGAEYAAVVAYGKILKRPVLDAMPGGWYNLHFSLLPQWRGAAPVQRAIWSGETITGATVFRLTPGMDEGPILAQSTVEIGAHETSGQLLERLAEDGSHLLGASLEALAEGRALPIEQPQGAYEVARKVTSQDAHIRFDRPVFAPDRQIRACTPNPGAWCRIHEDGENGDRITQVQVIEAAPAQPDQPGLPEDLKPGRLAMSKKHIWVGTASMPLELLQVKAAGKKAMKAIDWARGARLEKDAFCD</sequence>
<dbReference type="Pfam" id="PF02911">
    <property type="entry name" value="Formyl_trans_C"/>
    <property type="match status" value="1"/>
</dbReference>
<evidence type="ECO:0000256" key="3">
    <source>
        <dbReference type="ARBA" id="ARBA00022679"/>
    </source>
</evidence>
<feature type="domain" description="Formyl transferase C-terminal" evidence="7">
    <location>
        <begin position="206"/>
        <end position="315"/>
    </location>
</feature>
<dbReference type="InterPro" id="IPR005794">
    <property type="entry name" value="Fmt"/>
</dbReference>
<dbReference type="EMBL" id="CP006018">
    <property type="protein sequence ID" value="AIC92150.1"/>
    <property type="molecule type" value="Genomic_DNA"/>
</dbReference>
<dbReference type="PANTHER" id="PTHR11138:SF5">
    <property type="entry name" value="METHIONYL-TRNA FORMYLTRANSFERASE, MITOCHONDRIAL"/>
    <property type="match status" value="1"/>
</dbReference>
<reference evidence="8 9" key="1">
    <citation type="journal article" date="2014" name="Appl. Environ. Microbiol.">
        <title>Genomic encyclopedia of type strains of the genus Bifidobacterium.</title>
        <authorList>
            <person name="Milani C."/>
            <person name="Lugli G.A."/>
            <person name="Duranti S."/>
            <person name="Turroni F."/>
            <person name="Bottacini F."/>
            <person name="Mangifesta M."/>
            <person name="Sanchez B."/>
            <person name="Viappiani A."/>
            <person name="Mancabelli L."/>
            <person name="Taminiau B."/>
            <person name="Delcenserie V."/>
            <person name="Barrangou R."/>
            <person name="Margolles A."/>
            <person name="van Sinderen D."/>
            <person name="Ventura M."/>
        </authorList>
    </citation>
    <scope>NUCLEOTIDE SEQUENCE [LARGE SCALE GENOMIC DNA]</scope>
    <source>
        <strain evidence="8 9">LMG 11587</strain>
    </source>
</reference>
<evidence type="ECO:0000256" key="2">
    <source>
        <dbReference type="ARBA" id="ARBA00012261"/>
    </source>
</evidence>
<dbReference type="InterPro" id="IPR011034">
    <property type="entry name" value="Formyl_transferase-like_C_sf"/>
</dbReference>
<dbReference type="AlphaFoldDB" id="A0A087VUM0"/>
<name>A0A087VUM0_9BIFI</name>
<evidence type="ECO:0000313" key="8">
    <source>
        <dbReference type="EMBL" id="AIC92150.1"/>
    </source>
</evidence>
<dbReference type="PANTHER" id="PTHR11138">
    <property type="entry name" value="METHIONYL-TRNA FORMYLTRANSFERASE"/>
    <property type="match status" value="1"/>
</dbReference>
<keyword evidence="4 5" id="KW-0648">Protein biosynthesis</keyword>
<dbReference type="CDD" id="cd08646">
    <property type="entry name" value="FMT_core_Met-tRNA-FMT_N"/>
    <property type="match status" value="1"/>
</dbReference>
<evidence type="ECO:0000259" key="7">
    <source>
        <dbReference type="Pfam" id="PF02911"/>
    </source>
</evidence>
<comment type="catalytic activity">
    <reaction evidence="5">
        <text>L-methionyl-tRNA(fMet) + (6R)-10-formyltetrahydrofolate = N-formyl-L-methionyl-tRNA(fMet) + (6S)-5,6,7,8-tetrahydrofolate + H(+)</text>
        <dbReference type="Rhea" id="RHEA:24380"/>
        <dbReference type="Rhea" id="RHEA-COMP:9952"/>
        <dbReference type="Rhea" id="RHEA-COMP:9953"/>
        <dbReference type="ChEBI" id="CHEBI:15378"/>
        <dbReference type="ChEBI" id="CHEBI:57453"/>
        <dbReference type="ChEBI" id="CHEBI:78530"/>
        <dbReference type="ChEBI" id="CHEBI:78844"/>
        <dbReference type="ChEBI" id="CHEBI:195366"/>
        <dbReference type="EC" id="2.1.2.9"/>
    </reaction>
</comment>
<dbReference type="InterPro" id="IPR044135">
    <property type="entry name" value="Met-tRNA-FMT_C"/>
</dbReference>
<evidence type="ECO:0000313" key="9">
    <source>
        <dbReference type="Proteomes" id="UP000028569"/>
    </source>
</evidence>
<evidence type="ECO:0000256" key="4">
    <source>
        <dbReference type="ARBA" id="ARBA00022917"/>
    </source>
</evidence>
<gene>
    <name evidence="5" type="primary">fmt</name>
    <name evidence="8" type="ORF">BINDI_0883</name>
</gene>
<dbReference type="SUPFAM" id="SSF53328">
    <property type="entry name" value="Formyltransferase"/>
    <property type="match status" value="1"/>
</dbReference>
<evidence type="ECO:0000259" key="6">
    <source>
        <dbReference type="Pfam" id="PF00551"/>
    </source>
</evidence>
<evidence type="ECO:0000256" key="1">
    <source>
        <dbReference type="ARBA" id="ARBA00010699"/>
    </source>
</evidence>
<dbReference type="NCBIfam" id="TIGR00460">
    <property type="entry name" value="fmt"/>
    <property type="match status" value="1"/>
</dbReference>
<dbReference type="InterPro" id="IPR002376">
    <property type="entry name" value="Formyl_transf_N"/>
</dbReference>
<dbReference type="Gene3D" id="3.40.50.12230">
    <property type="match status" value="1"/>
</dbReference>
<dbReference type="KEGG" id="bii:BINDI_0883"/>
<organism evidence="8 9">
    <name type="scientific">Bifidobacterium [indicum] DSM 20214 = LMG 11587</name>
    <dbReference type="NCBI Taxonomy" id="1341694"/>
    <lineage>
        <taxon>Bacteria</taxon>
        <taxon>Bacillati</taxon>
        <taxon>Actinomycetota</taxon>
        <taxon>Actinomycetes</taxon>
        <taxon>Bifidobacteriales</taxon>
        <taxon>Bifidobacteriaceae</taxon>
        <taxon>Bifidobacterium</taxon>
    </lineage>
</organism>
<dbReference type="InterPro" id="IPR005793">
    <property type="entry name" value="Formyl_trans_C"/>
</dbReference>
<dbReference type="Pfam" id="PF00551">
    <property type="entry name" value="Formyl_trans_N"/>
    <property type="match status" value="1"/>
</dbReference>
<dbReference type="SUPFAM" id="SSF50486">
    <property type="entry name" value="FMT C-terminal domain-like"/>
    <property type="match status" value="1"/>
</dbReference>
<dbReference type="GO" id="GO:0005829">
    <property type="term" value="C:cytosol"/>
    <property type="evidence" value="ECO:0007669"/>
    <property type="project" value="TreeGrafter"/>
</dbReference>
<dbReference type="InterPro" id="IPR041711">
    <property type="entry name" value="Met-tRNA-FMT_N"/>
</dbReference>
<dbReference type="InterPro" id="IPR036477">
    <property type="entry name" value="Formyl_transf_N_sf"/>
</dbReference>
<dbReference type="HAMAP" id="MF_00182">
    <property type="entry name" value="Formyl_trans"/>
    <property type="match status" value="1"/>
</dbReference>
<dbReference type="Proteomes" id="UP000028569">
    <property type="component" value="Chromosome"/>
</dbReference>
<dbReference type="GO" id="GO:0004479">
    <property type="term" value="F:methionyl-tRNA formyltransferase activity"/>
    <property type="evidence" value="ECO:0007669"/>
    <property type="project" value="UniProtKB-UniRule"/>
</dbReference>
<dbReference type="CDD" id="cd08704">
    <property type="entry name" value="Met_tRNA_FMT_C"/>
    <property type="match status" value="1"/>
</dbReference>
<protein>
    <recommendedName>
        <fullName evidence="2 5">Methionyl-tRNA formyltransferase</fullName>
        <ecNumber evidence="2 5">2.1.2.9</ecNumber>
    </recommendedName>
</protein>
<feature type="binding site" evidence="5">
    <location>
        <begin position="112"/>
        <end position="115"/>
    </location>
    <ligand>
        <name>(6S)-5,6,7,8-tetrahydrofolate</name>
        <dbReference type="ChEBI" id="CHEBI:57453"/>
    </ligand>
</feature>
<keyword evidence="3 5" id="KW-0808">Transferase</keyword>
<feature type="domain" description="Formyl transferase N-terminal" evidence="6">
    <location>
        <begin position="27"/>
        <end position="179"/>
    </location>
</feature>
<proteinExistence type="inferred from homology"/>
<comment type="function">
    <text evidence="5">Attaches a formyl group to the free amino group of methionyl-tRNA(fMet). The formyl group appears to play a dual role in the initiator identity of N-formylmethionyl-tRNA by promoting its recognition by IF2 and preventing the misappropriation of this tRNA by the elongation apparatus.</text>
</comment>
<dbReference type="HOGENOM" id="CLU_033347_1_0_11"/>
<accession>A0A087VUM0</accession>